<dbReference type="SUPFAM" id="SSF53335">
    <property type="entry name" value="S-adenosyl-L-methionine-dependent methyltransferases"/>
    <property type="match status" value="1"/>
</dbReference>
<dbReference type="GO" id="GO:0030731">
    <property type="term" value="F:guanidinoacetate N-methyltransferase activity"/>
    <property type="evidence" value="ECO:0007669"/>
    <property type="project" value="TreeGrafter"/>
</dbReference>
<dbReference type="InterPro" id="IPR029063">
    <property type="entry name" value="SAM-dependent_MTases_sf"/>
</dbReference>
<evidence type="ECO:0008006" key="3">
    <source>
        <dbReference type="Google" id="ProtNLM"/>
    </source>
</evidence>
<organism evidence="1 2">
    <name type="scientific">Acinetobacter bohemicus</name>
    <dbReference type="NCBI Taxonomy" id="1435036"/>
    <lineage>
        <taxon>Bacteria</taxon>
        <taxon>Pseudomonadati</taxon>
        <taxon>Pseudomonadota</taxon>
        <taxon>Gammaproteobacteria</taxon>
        <taxon>Moraxellales</taxon>
        <taxon>Moraxellaceae</taxon>
        <taxon>Acinetobacter</taxon>
    </lineage>
</organism>
<dbReference type="EMBL" id="FOZU01000016">
    <property type="protein sequence ID" value="SFT00554.1"/>
    <property type="molecule type" value="Genomic_DNA"/>
</dbReference>
<reference evidence="2" key="1">
    <citation type="submission" date="2016-10" db="EMBL/GenBank/DDBJ databases">
        <authorList>
            <person name="Varghese N."/>
            <person name="Submissions S."/>
        </authorList>
    </citation>
    <scope>NUCLEOTIDE SEQUENCE [LARGE SCALE GENOMIC DNA]</scope>
    <source>
        <strain evidence="2">ANC 5076</strain>
    </source>
</reference>
<dbReference type="PANTHER" id="PTHR32379">
    <property type="entry name" value="GUANIDINOACETATE N-METHYLTRANSFERASE"/>
    <property type="match status" value="1"/>
</dbReference>
<name>A0A1I6UGQ2_9GAMM</name>
<dbReference type="Gene3D" id="3.40.50.150">
    <property type="entry name" value="Vaccinia Virus protein VP39"/>
    <property type="match status" value="1"/>
</dbReference>
<sequence>MDKLKIENFNLKFDIKNKDLLVWNNEIIMSRTEEDYFKKMFIILEKLNLCANSILEIGFGLGISSNLIQKHLLPTKHHIVEIEANIFKDLLVFSQDKSGVVATLGDWRLTDLPEKEYDFIFHDAYDYGAISEYAKFSYDDHYLIFSKILKDDGVICHPHFGDGPVRDVPGFKTTIVERLKVSPITMWDQSICEDAAIVLRRKC</sequence>
<dbReference type="GO" id="GO:0006601">
    <property type="term" value="P:creatine biosynthetic process"/>
    <property type="evidence" value="ECO:0007669"/>
    <property type="project" value="TreeGrafter"/>
</dbReference>
<keyword evidence="2" id="KW-1185">Reference proteome</keyword>
<dbReference type="GO" id="GO:0005737">
    <property type="term" value="C:cytoplasm"/>
    <property type="evidence" value="ECO:0007669"/>
    <property type="project" value="TreeGrafter"/>
</dbReference>
<dbReference type="InterPro" id="IPR051038">
    <property type="entry name" value="RMT2/GAMT_Mtase"/>
</dbReference>
<protein>
    <recommendedName>
        <fullName evidence="3">Methyltransferase domain-containing protein</fullName>
    </recommendedName>
</protein>
<accession>A0A1I6UGQ2</accession>
<proteinExistence type="predicted"/>
<evidence type="ECO:0000313" key="2">
    <source>
        <dbReference type="Proteomes" id="UP000182827"/>
    </source>
</evidence>
<evidence type="ECO:0000313" key="1">
    <source>
        <dbReference type="EMBL" id="SFT00554.1"/>
    </source>
</evidence>
<gene>
    <name evidence="1" type="ORF">SAMN05444586_101611</name>
</gene>
<dbReference type="AlphaFoldDB" id="A0A1I6UGQ2"/>
<dbReference type="Proteomes" id="UP000182827">
    <property type="component" value="Unassembled WGS sequence"/>
</dbReference>
<dbReference type="RefSeq" id="WP_074946575.1">
    <property type="nucleotide sequence ID" value="NZ_FOZU01000016.1"/>
</dbReference>
<dbReference type="PANTHER" id="PTHR32379:SF1">
    <property type="entry name" value="GUANIDINOACETATE N-METHYLTRANSFERASE"/>
    <property type="match status" value="1"/>
</dbReference>